<sequence length="41" mass="5049">MFYKVEHQKKTLTLQIYIIYIEKQELSKKYTSKIKIGHDFN</sequence>
<accession>U2KLZ2</accession>
<gene>
    <name evidence="1" type="ORF">HMPREF9145_1023</name>
</gene>
<dbReference type="PATRIC" id="fig|1395125.3.peg.1941"/>
<name>U2KLZ2_9BACT</name>
<evidence type="ECO:0000313" key="1">
    <source>
        <dbReference type="EMBL" id="ERJ99506.1"/>
    </source>
</evidence>
<dbReference type="AlphaFoldDB" id="U2KLZ2"/>
<organism evidence="1 2">
    <name type="scientific">Segatella salivae F0493</name>
    <dbReference type="NCBI Taxonomy" id="1395125"/>
    <lineage>
        <taxon>Bacteria</taxon>
        <taxon>Pseudomonadati</taxon>
        <taxon>Bacteroidota</taxon>
        <taxon>Bacteroidia</taxon>
        <taxon>Bacteroidales</taxon>
        <taxon>Prevotellaceae</taxon>
        <taxon>Segatella</taxon>
    </lineage>
</organism>
<reference evidence="1 2" key="1">
    <citation type="submission" date="2013-08" db="EMBL/GenBank/DDBJ databases">
        <authorList>
            <person name="Durkin A.S."/>
            <person name="Haft D.R."/>
            <person name="McCorrison J."/>
            <person name="Torralba M."/>
            <person name="Gillis M."/>
            <person name="Haft D.H."/>
            <person name="Methe B."/>
            <person name="Sutton G."/>
            <person name="Nelson K.E."/>
        </authorList>
    </citation>
    <scope>NUCLEOTIDE SEQUENCE [LARGE SCALE GENOMIC DNA]</scope>
    <source>
        <strain evidence="1 2">F0493</strain>
    </source>
</reference>
<dbReference type="EMBL" id="AWGW01000025">
    <property type="protein sequence ID" value="ERJ99506.1"/>
    <property type="molecule type" value="Genomic_DNA"/>
</dbReference>
<proteinExistence type="predicted"/>
<protein>
    <submittedName>
        <fullName evidence="1">Uncharacterized protein</fullName>
    </submittedName>
</protein>
<evidence type="ECO:0000313" key="2">
    <source>
        <dbReference type="Proteomes" id="UP000017023"/>
    </source>
</evidence>
<comment type="caution">
    <text evidence="1">The sequence shown here is derived from an EMBL/GenBank/DDBJ whole genome shotgun (WGS) entry which is preliminary data.</text>
</comment>
<dbReference type="Proteomes" id="UP000017023">
    <property type="component" value="Unassembled WGS sequence"/>
</dbReference>